<protein>
    <submittedName>
        <fullName evidence="4">MBL fold metallo-hydrolase RNA specificity domain-containing protein</fullName>
    </submittedName>
</protein>
<dbReference type="Pfam" id="PF07521">
    <property type="entry name" value="RMMBL"/>
    <property type="match status" value="1"/>
</dbReference>
<dbReference type="Pfam" id="PF16661">
    <property type="entry name" value="Lactamase_B_6"/>
    <property type="match status" value="1"/>
</dbReference>
<keyword evidence="1" id="KW-0378">Hydrolase</keyword>
<dbReference type="PANTHER" id="PTHR11203:SF37">
    <property type="entry name" value="INTEGRATOR COMPLEX SUBUNIT 11"/>
    <property type="match status" value="1"/>
</dbReference>
<comment type="caution">
    <text evidence="4">The sequence shown here is derived from an EMBL/GenBank/DDBJ whole genome shotgun (WGS) entry which is preliminary data.</text>
</comment>
<evidence type="ECO:0000256" key="1">
    <source>
        <dbReference type="ARBA" id="ARBA00022801"/>
    </source>
</evidence>
<dbReference type="Gene3D" id="3.40.50.10890">
    <property type="match status" value="1"/>
</dbReference>
<organism evidence="4 5">
    <name type="scientific">Negadavirga shengliensis</name>
    <dbReference type="NCBI Taxonomy" id="1389218"/>
    <lineage>
        <taxon>Bacteria</taxon>
        <taxon>Pseudomonadati</taxon>
        <taxon>Bacteroidota</taxon>
        <taxon>Cytophagia</taxon>
        <taxon>Cytophagales</taxon>
        <taxon>Cyclobacteriaceae</taxon>
        <taxon>Negadavirga</taxon>
    </lineage>
</organism>
<dbReference type="InterPro" id="IPR001279">
    <property type="entry name" value="Metallo-B-lactamas"/>
</dbReference>
<gene>
    <name evidence="4" type="ORF">ACFPFU_24820</name>
</gene>
<dbReference type="EMBL" id="JBHSJJ010000025">
    <property type="protein sequence ID" value="MFC4874950.1"/>
    <property type="molecule type" value="Genomic_DNA"/>
</dbReference>
<dbReference type="InterPro" id="IPR022712">
    <property type="entry name" value="Beta_Casp"/>
</dbReference>
<dbReference type="InterPro" id="IPR036866">
    <property type="entry name" value="RibonucZ/Hydroxyglut_hydro"/>
</dbReference>
<evidence type="ECO:0000313" key="5">
    <source>
        <dbReference type="Proteomes" id="UP001595818"/>
    </source>
</evidence>
<evidence type="ECO:0000259" key="2">
    <source>
        <dbReference type="SMART" id="SM00849"/>
    </source>
</evidence>
<dbReference type="Gene3D" id="3.60.15.10">
    <property type="entry name" value="Ribonuclease Z/Hydroxyacylglutathione hydrolase-like"/>
    <property type="match status" value="1"/>
</dbReference>
<dbReference type="CDD" id="cd16295">
    <property type="entry name" value="TTHA0252-CPSF-like_MBL-fold"/>
    <property type="match status" value="1"/>
</dbReference>
<dbReference type="RefSeq" id="WP_377069300.1">
    <property type="nucleotide sequence ID" value="NZ_JBHSJJ010000025.1"/>
</dbReference>
<feature type="domain" description="Beta-Casp" evidence="3">
    <location>
        <begin position="253"/>
        <end position="377"/>
    </location>
</feature>
<dbReference type="Pfam" id="PF10996">
    <property type="entry name" value="Beta-Casp"/>
    <property type="match status" value="1"/>
</dbReference>
<evidence type="ECO:0000313" key="4">
    <source>
        <dbReference type="EMBL" id="MFC4874950.1"/>
    </source>
</evidence>
<dbReference type="InterPro" id="IPR050698">
    <property type="entry name" value="MBL"/>
</dbReference>
<dbReference type="InterPro" id="IPR011108">
    <property type="entry name" value="RMMBL"/>
</dbReference>
<feature type="domain" description="Metallo-beta-lactamase" evidence="2">
    <location>
        <begin position="15"/>
        <end position="241"/>
    </location>
</feature>
<accession>A0ABV9T854</accession>
<sequence>MDVKIKFLGGAGTVTGSRFLLEIDRQKILIDCGLFQGLKEYRLRNWDAFPIDPGVVDMVLLTHAHIDHSGYLPKLVKEGFKGPIYVTGPTMELVKILLLDAGKLQEEEALYAAKKGYSKHPKPQPLFSIEDAEKVFPLLTPIEFEEEIVLDRRVSLTAYTAGHILGAAILKLKLTGDQQEKKLVFSGDLGRFNDPILYPPSKVPFCDVLFLESTYGNRINDSSDLEKKLAKAIRETYYKGGVSVIPSFAVGRTQMILYYLHRLQEKGLIPDIPIYVDSPMAIDVTALYKKFHHYHHLGAYLEEKGSNPFQHKNLHYYQNQEDSMSLNDLKGDAIIISASGMATGGRILHHLYHRLPNENDSIIFVGYQSEGTRGRKILDGEKTSRIYGIDVSVKASVYFIDGLSAHADQNELLEWCEGFISKPKYTFLIHGEKKASMDLADMLNKQLHWKVIVPEYLESFSLFTGI</sequence>
<keyword evidence="5" id="KW-1185">Reference proteome</keyword>
<proteinExistence type="predicted"/>
<dbReference type="Proteomes" id="UP001595818">
    <property type="component" value="Unassembled WGS sequence"/>
</dbReference>
<dbReference type="SMART" id="SM01027">
    <property type="entry name" value="Beta-Casp"/>
    <property type="match status" value="1"/>
</dbReference>
<reference evidence="5" key="1">
    <citation type="journal article" date="2019" name="Int. J. Syst. Evol. Microbiol.">
        <title>The Global Catalogue of Microorganisms (GCM) 10K type strain sequencing project: providing services to taxonomists for standard genome sequencing and annotation.</title>
        <authorList>
            <consortium name="The Broad Institute Genomics Platform"/>
            <consortium name="The Broad Institute Genome Sequencing Center for Infectious Disease"/>
            <person name="Wu L."/>
            <person name="Ma J."/>
        </authorList>
    </citation>
    <scope>NUCLEOTIDE SEQUENCE [LARGE SCALE GENOMIC DNA]</scope>
    <source>
        <strain evidence="5">CGMCC 4.7466</strain>
    </source>
</reference>
<evidence type="ECO:0000259" key="3">
    <source>
        <dbReference type="SMART" id="SM01027"/>
    </source>
</evidence>
<dbReference type="SUPFAM" id="SSF56281">
    <property type="entry name" value="Metallo-hydrolase/oxidoreductase"/>
    <property type="match status" value="1"/>
</dbReference>
<dbReference type="SMART" id="SM00849">
    <property type="entry name" value="Lactamase_B"/>
    <property type="match status" value="1"/>
</dbReference>
<name>A0ABV9T854_9BACT</name>
<dbReference type="PANTHER" id="PTHR11203">
    <property type="entry name" value="CLEAVAGE AND POLYADENYLATION SPECIFICITY FACTOR FAMILY MEMBER"/>
    <property type="match status" value="1"/>
</dbReference>